<dbReference type="Pfam" id="PF01272">
    <property type="entry name" value="GreA_GreB"/>
    <property type="match status" value="1"/>
</dbReference>
<gene>
    <name evidence="2" type="ORF">ACFOWS_10115</name>
</gene>
<accession>A0ABV8PMR8</accession>
<reference evidence="3" key="1">
    <citation type="journal article" date="2019" name="Int. J. Syst. Evol. Microbiol.">
        <title>The Global Catalogue of Microorganisms (GCM) 10K type strain sequencing project: providing services to taxonomists for standard genome sequencing and annotation.</title>
        <authorList>
            <consortium name="The Broad Institute Genomics Platform"/>
            <consortium name="The Broad Institute Genome Sequencing Center for Infectious Disease"/>
            <person name="Wu L."/>
            <person name="Ma J."/>
        </authorList>
    </citation>
    <scope>NUCLEOTIDE SEQUENCE [LARGE SCALE GENOMIC DNA]</scope>
    <source>
        <strain evidence="3">CGMCC 1.15774</strain>
    </source>
</reference>
<evidence type="ECO:0000259" key="1">
    <source>
        <dbReference type="Pfam" id="PF01272"/>
    </source>
</evidence>
<keyword evidence="3" id="KW-1185">Reference proteome</keyword>
<keyword evidence="2" id="KW-0648">Protein biosynthesis</keyword>
<dbReference type="PANTHER" id="PTHR30437">
    <property type="entry name" value="TRANSCRIPTION ELONGATION FACTOR GREA"/>
    <property type="match status" value="1"/>
</dbReference>
<keyword evidence="2" id="KW-0251">Elongation factor</keyword>
<evidence type="ECO:0000313" key="3">
    <source>
        <dbReference type="Proteomes" id="UP001595841"/>
    </source>
</evidence>
<feature type="domain" description="Transcription elongation factor GreA/GreB C-terminal" evidence="1">
    <location>
        <begin position="54"/>
        <end position="115"/>
    </location>
</feature>
<comment type="caution">
    <text evidence="2">The sequence shown here is derived from an EMBL/GenBank/DDBJ whole genome shotgun (WGS) entry which is preliminary data.</text>
</comment>
<dbReference type="InterPro" id="IPR036953">
    <property type="entry name" value="GreA/GreB_C_sf"/>
</dbReference>
<dbReference type="EMBL" id="JBHSCL010000004">
    <property type="protein sequence ID" value="MFC4220490.1"/>
    <property type="molecule type" value="Genomic_DNA"/>
</dbReference>
<protein>
    <submittedName>
        <fullName evidence="2">GreA/GreB family elongation factor</fullName>
    </submittedName>
</protein>
<proteinExistence type="predicted"/>
<dbReference type="Gene3D" id="3.10.50.30">
    <property type="entry name" value="Transcription elongation factor, GreA/GreB, C-terminal domain"/>
    <property type="match status" value="1"/>
</dbReference>
<dbReference type="InterPro" id="IPR023459">
    <property type="entry name" value="Tscrpt_elong_fac_GreA/B_fam"/>
</dbReference>
<dbReference type="InterPro" id="IPR001437">
    <property type="entry name" value="Tscrpt_elong_fac_GreA/B_C"/>
</dbReference>
<dbReference type="GO" id="GO:0003746">
    <property type="term" value="F:translation elongation factor activity"/>
    <property type="evidence" value="ECO:0007669"/>
    <property type="project" value="UniProtKB-KW"/>
</dbReference>
<dbReference type="Proteomes" id="UP001595841">
    <property type="component" value="Unassembled WGS sequence"/>
</dbReference>
<sequence>MKFGEVTMEKTDYLALKKILNFRKHYHDYLQKDALDMLKERLEHAKICDGSELPEGIVRLYSKVTVAKKSGKKQTFQLVLEPETVNDSSKVSVRSILGAALIGSAVGDEIRIPNTDSRIIEHVEWMGQKNNIGLSIKSL</sequence>
<dbReference type="SUPFAM" id="SSF54534">
    <property type="entry name" value="FKBP-like"/>
    <property type="match status" value="1"/>
</dbReference>
<dbReference type="RefSeq" id="WP_379764111.1">
    <property type="nucleotide sequence ID" value="NZ_JBHSCL010000004.1"/>
</dbReference>
<dbReference type="PANTHER" id="PTHR30437:SF4">
    <property type="entry name" value="TRANSCRIPTION ELONGATION FACTOR GREA"/>
    <property type="match status" value="1"/>
</dbReference>
<evidence type="ECO:0000313" key="2">
    <source>
        <dbReference type="EMBL" id="MFC4220490.1"/>
    </source>
</evidence>
<organism evidence="2 3">
    <name type="scientific">Flagellimonas marina</name>
    <dbReference type="NCBI Taxonomy" id="1775168"/>
    <lineage>
        <taxon>Bacteria</taxon>
        <taxon>Pseudomonadati</taxon>
        <taxon>Bacteroidota</taxon>
        <taxon>Flavobacteriia</taxon>
        <taxon>Flavobacteriales</taxon>
        <taxon>Flavobacteriaceae</taxon>
        <taxon>Flagellimonas</taxon>
    </lineage>
</organism>
<name>A0ABV8PMR8_9FLAO</name>